<accession>A0ABQ3FX66</accession>
<gene>
    <name evidence="1" type="ORF">GCM10007320_09170</name>
</gene>
<reference evidence="2" key="1">
    <citation type="journal article" date="2019" name="Int. J. Syst. Evol. Microbiol.">
        <title>The Global Catalogue of Microorganisms (GCM) 10K type strain sequencing project: providing services to taxonomists for standard genome sequencing and annotation.</title>
        <authorList>
            <consortium name="The Broad Institute Genomics Platform"/>
            <consortium name="The Broad Institute Genome Sequencing Center for Infectious Disease"/>
            <person name="Wu L."/>
            <person name="Ma J."/>
        </authorList>
    </citation>
    <scope>NUCLEOTIDE SEQUENCE [LARGE SCALE GENOMIC DNA]</scope>
    <source>
        <strain evidence="2">KCTC 23314</strain>
    </source>
</reference>
<dbReference type="RefSeq" id="WP_189685778.1">
    <property type="nucleotide sequence ID" value="NZ_BMYK01000002.1"/>
</dbReference>
<proteinExistence type="predicted"/>
<dbReference type="Proteomes" id="UP000626210">
    <property type="component" value="Unassembled WGS sequence"/>
</dbReference>
<sequence>MTRKTHHQLTREALEYAASLLENDDFFGIWPDETADTEAAEMRLQKAHEAAVKRIRTLSARRSNITRHTP</sequence>
<evidence type="ECO:0000313" key="1">
    <source>
        <dbReference type="EMBL" id="GHC72937.1"/>
    </source>
</evidence>
<name>A0ABQ3FX66_9BURK</name>
<organism evidence="1 2">
    <name type="scientific">Pseudorhodoferax aquiterrae</name>
    <dbReference type="NCBI Taxonomy" id="747304"/>
    <lineage>
        <taxon>Bacteria</taxon>
        <taxon>Pseudomonadati</taxon>
        <taxon>Pseudomonadota</taxon>
        <taxon>Betaproteobacteria</taxon>
        <taxon>Burkholderiales</taxon>
        <taxon>Comamonadaceae</taxon>
    </lineage>
</organism>
<keyword evidence="2" id="KW-1185">Reference proteome</keyword>
<comment type="caution">
    <text evidence="1">The sequence shown here is derived from an EMBL/GenBank/DDBJ whole genome shotgun (WGS) entry which is preliminary data.</text>
</comment>
<evidence type="ECO:0000313" key="2">
    <source>
        <dbReference type="Proteomes" id="UP000626210"/>
    </source>
</evidence>
<protein>
    <submittedName>
        <fullName evidence="1">Uncharacterized protein</fullName>
    </submittedName>
</protein>
<dbReference type="EMBL" id="BMYK01000002">
    <property type="protein sequence ID" value="GHC72937.1"/>
    <property type="molecule type" value="Genomic_DNA"/>
</dbReference>